<dbReference type="NCBIfam" id="TIGR02532">
    <property type="entry name" value="IV_pilin_GFxxxE"/>
    <property type="match status" value="1"/>
</dbReference>
<dbReference type="KEGG" id="bmed:GYM46_00635"/>
<evidence type="ECO:0000256" key="8">
    <source>
        <dbReference type="ARBA" id="ARBA00023136"/>
    </source>
</evidence>
<dbReference type="PRINTS" id="PR00885">
    <property type="entry name" value="BCTERIALGSPH"/>
</dbReference>
<dbReference type="Pfam" id="PF12019">
    <property type="entry name" value="GspH"/>
    <property type="match status" value="1"/>
</dbReference>
<dbReference type="Pfam" id="PF07963">
    <property type="entry name" value="N_methyl"/>
    <property type="match status" value="1"/>
</dbReference>
<evidence type="ECO:0000259" key="12">
    <source>
        <dbReference type="Pfam" id="PF12019"/>
    </source>
</evidence>
<feature type="transmembrane region" description="Helical" evidence="11">
    <location>
        <begin position="21"/>
        <end position="42"/>
    </location>
</feature>
<keyword evidence="6 11" id="KW-0812">Transmembrane</keyword>
<dbReference type="SUPFAM" id="SSF54523">
    <property type="entry name" value="Pili subunits"/>
    <property type="match status" value="1"/>
</dbReference>
<evidence type="ECO:0000256" key="6">
    <source>
        <dbReference type="ARBA" id="ARBA00022692"/>
    </source>
</evidence>
<evidence type="ECO:0000313" key="13">
    <source>
        <dbReference type="EMBL" id="QIH71618.1"/>
    </source>
</evidence>
<protein>
    <recommendedName>
        <fullName evidence="2">Type II secretion system protein H</fullName>
    </recommendedName>
    <alternativeName>
        <fullName evidence="10">General secretion pathway protein H</fullName>
    </alternativeName>
</protein>
<evidence type="ECO:0000256" key="9">
    <source>
        <dbReference type="ARBA" id="ARBA00025772"/>
    </source>
</evidence>
<evidence type="ECO:0000256" key="5">
    <source>
        <dbReference type="ARBA" id="ARBA00022519"/>
    </source>
</evidence>
<dbReference type="GO" id="GO:0015627">
    <property type="term" value="C:type II protein secretion system complex"/>
    <property type="evidence" value="ECO:0007669"/>
    <property type="project" value="InterPro"/>
</dbReference>
<comment type="similarity">
    <text evidence="9">Belongs to the GSP H family.</text>
</comment>
<evidence type="ECO:0000256" key="3">
    <source>
        <dbReference type="ARBA" id="ARBA00022475"/>
    </source>
</evidence>
<gene>
    <name evidence="13" type="ORF">GYM46_00635</name>
</gene>
<dbReference type="GO" id="GO:0005886">
    <property type="term" value="C:plasma membrane"/>
    <property type="evidence" value="ECO:0007669"/>
    <property type="project" value="UniProtKB-SubCell"/>
</dbReference>
<dbReference type="Gene3D" id="3.55.40.10">
    <property type="entry name" value="minor pseudopilin epsh domain"/>
    <property type="match status" value="1"/>
</dbReference>
<feature type="domain" description="General secretion pathway GspH" evidence="12">
    <location>
        <begin position="52"/>
        <end position="148"/>
    </location>
</feature>
<dbReference type="InterPro" id="IPR012902">
    <property type="entry name" value="N_methyl_site"/>
</dbReference>
<dbReference type="InterPro" id="IPR022346">
    <property type="entry name" value="T2SS_GspH"/>
</dbReference>
<evidence type="ECO:0000256" key="7">
    <source>
        <dbReference type="ARBA" id="ARBA00022989"/>
    </source>
</evidence>
<name>A0AB37E3Y5_9CAUL</name>
<sequence>MTRTSATGRARLQRRRTGFTLVELMVTVAVIGLAAGAVALSLPDPRPAVGLEAEQFAARLSRAREEAILTNRPVAADADTAGYAFSSFDGAVWTPLNGVFIARTWGEGVAAPADPVRIVFDPTGVADPARVRLTRDNQSRTVTVDGAGEVSIHD</sequence>
<keyword evidence="5" id="KW-0997">Cell inner membrane</keyword>
<keyword evidence="3" id="KW-1003">Cell membrane</keyword>
<reference evidence="13 14" key="1">
    <citation type="submission" date="2020-01" db="EMBL/GenBank/DDBJ databases">
        <authorList>
            <person name="Wang S."/>
        </authorList>
    </citation>
    <scope>NUCLEOTIDE SEQUENCE [LARGE SCALE GENOMIC DNA]</scope>
    <source>
        <strain evidence="13 14">D151-2-6</strain>
    </source>
</reference>
<evidence type="ECO:0000256" key="10">
    <source>
        <dbReference type="ARBA" id="ARBA00030775"/>
    </source>
</evidence>
<evidence type="ECO:0000256" key="4">
    <source>
        <dbReference type="ARBA" id="ARBA00022481"/>
    </source>
</evidence>
<keyword evidence="7 11" id="KW-1133">Transmembrane helix</keyword>
<dbReference type="RefSeq" id="WP_083793347.1">
    <property type="nucleotide sequence ID" value="NZ_CP048751.1"/>
</dbReference>
<dbReference type="PROSITE" id="PS00409">
    <property type="entry name" value="PROKAR_NTER_METHYL"/>
    <property type="match status" value="1"/>
</dbReference>
<evidence type="ECO:0000256" key="11">
    <source>
        <dbReference type="SAM" id="Phobius"/>
    </source>
</evidence>
<evidence type="ECO:0000313" key="14">
    <source>
        <dbReference type="Proteomes" id="UP000501325"/>
    </source>
</evidence>
<organism evidence="13 14">
    <name type="scientific">Brevundimonas mediterranea</name>
    <dbReference type="NCBI Taxonomy" id="74329"/>
    <lineage>
        <taxon>Bacteria</taxon>
        <taxon>Pseudomonadati</taxon>
        <taxon>Pseudomonadota</taxon>
        <taxon>Alphaproteobacteria</taxon>
        <taxon>Caulobacterales</taxon>
        <taxon>Caulobacteraceae</taxon>
        <taxon>Brevundimonas</taxon>
    </lineage>
</organism>
<dbReference type="Proteomes" id="UP000501325">
    <property type="component" value="Chromosome"/>
</dbReference>
<keyword evidence="8 11" id="KW-0472">Membrane</keyword>
<proteinExistence type="inferred from homology"/>
<dbReference type="AlphaFoldDB" id="A0AB37E3Y5"/>
<comment type="subcellular location">
    <subcellularLocation>
        <location evidence="1">Cell inner membrane</location>
        <topology evidence="1">Single-pass membrane protein</topology>
    </subcellularLocation>
</comment>
<dbReference type="GO" id="GO:0015628">
    <property type="term" value="P:protein secretion by the type II secretion system"/>
    <property type="evidence" value="ECO:0007669"/>
    <property type="project" value="InterPro"/>
</dbReference>
<dbReference type="InterPro" id="IPR045584">
    <property type="entry name" value="Pilin-like"/>
</dbReference>
<dbReference type="EMBL" id="CP048751">
    <property type="protein sequence ID" value="QIH71618.1"/>
    <property type="molecule type" value="Genomic_DNA"/>
</dbReference>
<dbReference type="InterPro" id="IPR002416">
    <property type="entry name" value="T2SS_protein-GspH"/>
</dbReference>
<evidence type="ECO:0000256" key="1">
    <source>
        <dbReference type="ARBA" id="ARBA00004377"/>
    </source>
</evidence>
<accession>A0AB37E3Y5</accession>
<keyword evidence="4" id="KW-0488">Methylation</keyword>
<evidence type="ECO:0000256" key="2">
    <source>
        <dbReference type="ARBA" id="ARBA00021549"/>
    </source>
</evidence>